<evidence type="ECO:0008006" key="4">
    <source>
        <dbReference type="Google" id="ProtNLM"/>
    </source>
</evidence>
<reference evidence="2" key="1">
    <citation type="submission" date="2006-10" db="EMBL/GenBank/DDBJ databases">
        <authorList>
            <person name="Amadeo P."/>
            <person name="Zhao Q."/>
            <person name="Wortman J."/>
            <person name="Fraser-Liggett C."/>
            <person name="Carlton J."/>
        </authorList>
    </citation>
    <scope>NUCLEOTIDE SEQUENCE</scope>
    <source>
        <strain evidence="2">G3</strain>
    </source>
</reference>
<dbReference type="RefSeq" id="XP_001297915.1">
    <property type="nucleotide sequence ID" value="XM_001297914.1"/>
</dbReference>
<dbReference type="SMR" id="A2GCY2"/>
<evidence type="ECO:0000313" key="3">
    <source>
        <dbReference type="Proteomes" id="UP000001542"/>
    </source>
</evidence>
<reference evidence="2" key="2">
    <citation type="journal article" date="2007" name="Science">
        <title>Draft genome sequence of the sexually transmitted pathogen Trichomonas vaginalis.</title>
        <authorList>
            <person name="Carlton J.M."/>
            <person name="Hirt R.P."/>
            <person name="Silva J.C."/>
            <person name="Delcher A.L."/>
            <person name="Schatz M."/>
            <person name="Zhao Q."/>
            <person name="Wortman J.R."/>
            <person name="Bidwell S.L."/>
            <person name="Alsmark U.C.M."/>
            <person name="Besteiro S."/>
            <person name="Sicheritz-Ponten T."/>
            <person name="Noel C.J."/>
            <person name="Dacks J.B."/>
            <person name="Foster P.G."/>
            <person name="Simillion C."/>
            <person name="Van de Peer Y."/>
            <person name="Miranda-Saavedra D."/>
            <person name="Barton G.J."/>
            <person name="Westrop G.D."/>
            <person name="Mueller S."/>
            <person name="Dessi D."/>
            <person name="Fiori P.L."/>
            <person name="Ren Q."/>
            <person name="Paulsen I."/>
            <person name="Zhang H."/>
            <person name="Bastida-Corcuera F.D."/>
            <person name="Simoes-Barbosa A."/>
            <person name="Brown M.T."/>
            <person name="Hayes R.D."/>
            <person name="Mukherjee M."/>
            <person name="Okumura C.Y."/>
            <person name="Schneider R."/>
            <person name="Smith A.J."/>
            <person name="Vanacova S."/>
            <person name="Villalvazo M."/>
            <person name="Haas B.J."/>
            <person name="Pertea M."/>
            <person name="Feldblyum T.V."/>
            <person name="Utterback T.R."/>
            <person name="Shu C.L."/>
            <person name="Osoegawa K."/>
            <person name="de Jong P.J."/>
            <person name="Hrdy I."/>
            <person name="Horvathova L."/>
            <person name="Zubacova Z."/>
            <person name="Dolezal P."/>
            <person name="Malik S.B."/>
            <person name="Logsdon J.M. Jr."/>
            <person name="Henze K."/>
            <person name="Gupta A."/>
            <person name="Wang C.C."/>
            <person name="Dunne R.L."/>
            <person name="Upcroft J.A."/>
            <person name="Upcroft P."/>
            <person name="White O."/>
            <person name="Salzberg S.L."/>
            <person name="Tang P."/>
            <person name="Chiu C.-H."/>
            <person name="Lee Y.-S."/>
            <person name="Embley T.M."/>
            <person name="Coombs G.H."/>
            <person name="Mottram J.C."/>
            <person name="Tachezy J."/>
            <person name="Fraser-Liggett C.M."/>
            <person name="Johnson P.J."/>
        </authorList>
    </citation>
    <scope>NUCLEOTIDE SEQUENCE [LARGE SCALE GENOMIC DNA]</scope>
    <source>
        <strain evidence="2">G3</strain>
    </source>
</reference>
<dbReference type="SUPFAM" id="SSF48371">
    <property type="entry name" value="ARM repeat"/>
    <property type="match status" value="1"/>
</dbReference>
<dbReference type="KEGG" id="tva:4742621"/>
<dbReference type="AlphaFoldDB" id="A2GCY2"/>
<keyword evidence="3" id="KW-1185">Reference proteome</keyword>
<name>A2GCY2_TRIV3</name>
<accession>A2GCY2</accession>
<protein>
    <recommendedName>
        <fullName evidence="4">Armadillo/beta-catenin-like repeat family protein</fullName>
    </recommendedName>
</protein>
<gene>
    <name evidence="2" type="ORF">TVAG_511810</name>
</gene>
<dbReference type="EMBL" id="DS115115">
    <property type="protein sequence ID" value="EAX84985.1"/>
    <property type="molecule type" value="Genomic_DNA"/>
</dbReference>
<dbReference type="InterPro" id="IPR011989">
    <property type="entry name" value="ARM-like"/>
</dbReference>
<dbReference type="InParanoid" id="A2GCY2"/>
<dbReference type="Gene3D" id="1.25.10.10">
    <property type="entry name" value="Leucine-rich Repeat Variant"/>
    <property type="match status" value="1"/>
</dbReference>
<proteinExistence type="predicted"/>
<organism evidence="2 3">
    <name type="scientific">Trichomonas vaginalis (strain ATCC PRA-98 / G3)</name>
    <dbReference type="NCBI Taxonomy" id="412133"/>
    <lineage>
        <taxon>Eukaryota</taxon>
        <taxon>Metamonada</taxon>
        <taxon>Parabasalia</taxon>
        <taxon>Trichomonadida</taxon>
        <taxon>Trichomonadidae</taxon>
        <taxon>Trichomonas</taxon>
    </lineage>
</organism>
<evidence type="ECO:0000313" key="2">
    <source>
        <dbReference type="EMBL" id="EAX84985.1"/>
    </source>
</evidence>
<evidence type="ECO:0000256" key="1">
    <source>
        <dbReference type="SAM" id="Coils"/>
    </source>
</evidence>
<dbReference type="InterPro" id="IPR016024">
    <property type="entry name" value="ARM-type_fold"/>
</dbReference>
<feature type="coiled-coil region" evidence="1">
    <location>
        <begin position="26"/>
        <end position="60"/>
    </location>
</feature>
<dbReference type="Proteomes" id="UP000001542">
    <property type="component" value="Unassembled WGS sequence"/>
</dbReference>
<keyword evidence="1" id="KW-0175">Coiled coil</keyword>
<dbReference type="VEuPathDB" id="TrichDB:TVAGG3_0817290"/>
<sequence>MEEFLQTLHTTSESTEELLYNAERFKALLNEKNENEKKSLIELKEENEKLKTELQKEEEWAKCVAHDVISDEESFKIGMLKAIWELSRFDTNIKDMIEEDVPNLLIEYLSSESNHEILASCLGILGNIAAIEEFRKILVDKYTTCIGQAIKIAKNILDASEDCLIDARESISYLSNISMEKFMANMIVQCGTLETVAYSINKFEENDTFVDLLVQLATNLLNNTDKHPIEECDMLKQSLMSLKTKTKQMISLITLI</sequence>
<dbReference type="VEuPathDB" id="TrichDB:TVAG_511810"/>